<reference evidence="1 2" key="1">
    <citation type="submission" date="2016-11" db="EMBL/GenBank/DDBJ databases">
        <title>Paenibacillus species isolates.</title>
        <authorList>
            <person name="Beno S.M."/>
        </authorList>
    </citation>
    <scope>NUCLEOTIDE SEQUENCE [LARGE SCALE GENOMIC DNA]</scope>
    <source>
        <strain evidence="1 2">FSL R5-0378</strain>
    </source>
</reference>
<comment type="caution">
    <text evidence="1">The sequence shown here is derived from an EMBL/GenBank/DDBJ whole genome shotgun (WGS) entry which is preliminary data.</text>
</comment>
<dbReference type="RefSeq" id="WP_076177117.1">
    <property type="nucleotide sequence ID" value="NZ_MRTP01000032.1"/>
</dbReference>
<dbReference type="EMBL" id="MRTP01000032">
    <property type="protein sequence ID" value="OMF42958.1"/>
    <property type="molecule type" value="Genomic_DNA"/>
</dbReference>
<organism evidence="1 2">
    <name type="scientific">Paenibacillus rhizosphaerae</name>
    <dbReference type="NCBI Taxonomy" id="297318"/>
    <lineage>
        <taxon>Bacteria</taxon>
        <taxon>Bacillati</taxon>
        <taxon>Bacillota</taxon>
        <taxon>Bacilli</taxon>
        <taxon>Bacillales</taxon>
        <taxon>Paenibacillaceae</taxon>
        <taxon>Paenibacillus</taxon>
    </lineage>
</organism>
<dbReference type="InterPro" id="IPR009061">
    <property type="entry name" value="DNA-bd_dom_put_sf"/>
</dbReference>
<accession>A0A1R1DTW2</accession>
<protein>
    <recommendedName>
        <fullName evidence="3">Helix-turn-helix domain-containing protein</fullName>
    </recommendedName>
</protein>
<evidence type="ECO:0000313" key="2">
    <source>
        <dbReference type="Proteomes" id="UP000187172"/>
    </source>
</evidence>
<proteinExistence type="predicted"/>
<evidence type="ECO:0000313" key="1">
    <source>
        <dbReference type="EMBL" id="OMF42958.1"/>
    </source>
</evidence>
<evidence type="ECO:0008006" key="3">
    <source>
        <dbReference type="Google" id="ProtNLM"/>
    </source>
</evidence>
<dbReference type="SUPFAM" id="SSF46955">
    <property type="entry name" value="Putative DNA-binding domain"/>
    <property type="match status" value="1"/>
</dbReference>
<dbReference type="Proteomes" id="UP000187172">
    <property type="component" value="Unassembled WGS sequence"/>
</dbReference>
<dbReference type="AlphaFoldDB" id="A0A1R1DTW2"/>
<name>A0A1R1DTW2_9BACL</name>
<gene>
    <name evidence="1" type="ORF">BK138_35480</name>
</gene>
<dbReference type="STRING" id="297318.BK138_35480"/>
<keyword evidence="2" id="KW-1185">Reference proteome</keyword>
<dbReference type="Gene3D" id="1.10.1660.10">
    <property type="match status" value="1"/>
</dbReference>
<sequence length="192" mass="21697">MSWLTVSEVSDRVGIPPETVRRYITRHTLHLQVRKGHRSYQIAEGSIPVFVQIRSLYADGKQADEVESALVKSGRPTVITVNETQELVNESVNANMAESLAVLDSKMNAIMAMLMNVDERLKVGEQKQGAVDEDITAIREKILDVHGEVAAATERFLEIQKSQEETREQLGEIASRIETYGRRRGLFGWFKR</sequence>